<protein>
    <submittedName>
        <fullName evidence="1">Uncharacterized protein</fullName>
    </submittedName>
</protein>
<name>A0AA96J3U2_9VIRU</name>
<dbReference type="EMBL" id="OR343189">
    <property type="protein sequence ID" value="WNL50460.1"/>
    <property type="molecule type" value="Genomic_DNA"/>
</dbReference>
<evidence type="ECO:0000313" key="1">
    <source>
        <dbReference type="EMBL" id="WNL50460.1"/>
    </source>
</evidence>
<reference evidence="1" key="1">
    <citation type="submission" date="2023-07" db="EMBL/GenBank/DDBJ databases">
        <authorList>
            <person name="Xia Y."/>
        </authorList>
    </citation>
    <scope>NUCLEOTIDE SEQUENCE</scope>
    <source>
        <strain evidence="1">E</strain>
    </source>
</reference>
<gene>
    <name evidence="1" type="ORF">MarDSR_421</name>
</gene>
<accession>A0AA96J3U2</accession>
<organism evidence="1">
    <name type="scientific">Marseillevirus sp</name>
    <dbReference type="NCBI Taxonomy" id="2809551"/>
    <lineage>
        <taxon>Viruses</taxon>
        <taxon>Varidnaviria</taxon>
        <taxon>Bamfordvirae</taxon>
        <taxon>Nucleocytoviricota</taxon>
        <taxon>Megaviricetes</taxon>
        <taxon>Pimascovirales</taxon>
        <taxon>Pimascovirales incertae sedis</taxon>
        <taxon>Marseilleviridae</taxon>
        <taxon>Marseillevirus</taxon>
    </lineage>
</organism>
<sequence>MESFEELIVDVEDGKVTFNCAFCSRQLTTRAKTFEKKPLCMSCVLRTVEFETAEESIFFLRREYKFAKRVFKDKGLTLLETKGTFRPSTKSVCGCICGKKHKALLSDLLKEGYEACPTKRTRKGMNSSKEDEIRELFLSKGCEYIGPYTNNKTPTKYICSCGKEAEVKVQIIKDSWKGCRSCSYKARGDAMRK</sequence>
<proteinExistence type="predicted"/>